<organism evidence="7 8">
    <name type="scientific">Steinernema hermaphroditum</name>
    <dbReference type="NCBI Taxonomy" id="289476"/>
    <lineage>
        <taxon>Eukaryota</taxon>
        <taxon>Metazoa</taxon>
        <taxon>Ecdysozoa</taxon>
        <taxon>Nematoda</taxon>
        <taxon>Chromadorea</taxon>
        <taxon>Rhabditida</taxon>
        <taxon>Tylenchina</taxon>
        <taxon>Panagrolaimomorpha</taxon>
        <taxon>Strongyloidoidea</taxon>
        <taxon>Steinernematidae</taxon>
        <taxon>Steinernema</taxon>
    </lineage>
</organism>
<dbReference type="PROSITE" id="PS50089">
    <property type="entry name" value="ZF_RING_2"/>
    <property type="match status" value="1"/>
</dbReference>
<evidence type="ECO:0000256" key="5">
    <source>
        <dbReference type="SAM" id="Phobius"/>
    </source>
</evidence>
<reference evidence="7" key="1">
    <citation type="submission" date="2023-06" db="EMBL/GenBank/DDBJ databases">
        <title>Genomic analysis of the entomopathogenic nematode Steinernema hermaphroditum.</title>
        <authorList>
            <person name="Schwarz E.M."/>
            <person name="Heppert J.K."/>
            <person name="Baniya A."/>
            <person name="Schwartz H.T."/>
            <person name="Tan C.-H."/>
            <person name="Antoshechkin I."/>
            <person name="Sternberg P.W."/>
            <person name="Goodrich-Blair H."/>
            <person name="Dillman A.R."/>
        </authorList>
    </citation>
    <scope>NUCLEOTIDE SEQUENCE</scope>
    <source>
        <strain evidence="7">PS9179</strain>
        <tissue evidence="7">Whole animal</tissue>
    </source>
</reference>
<evidence type="ECO:0000313" key="7">
    <source>
        <dbReference type="EMBL" id="KAK0418881.1"/>
    </source>
</evidence>
<dbReference type="InterPro" id="IPR001841">
    <property type="entry name" value="Znf_RING"/>
</dbReference>
<keyword evidence="3" id="KW-0862">Zinc</keyword>
<dbReference type="Pfam" id="PF14634">
    <property type="entry name" value="zf-RING_5"/>
    <property type="match status" value="1"/>
</dbReference>
<evidence type="ECO:0000256" key="4">
    <source>
        <dbReference type="PROSITE-ProRule" id="PRU00175"/>
    </source>
</evidence>
<feature type="domain" description="RING-type" evidence="6">
    <location>
        <begin position="42"/>
        <end position="85"/>
    </location>
</feature>
<dbReference type="InterPro" id="IPR017907">
    <property type="entry name" value="Znf_RING_CS"/>
</dbReference>
<dbReference type="PANTHER" id="PTHR14134:SF2">
    <property type="entry name" value="E3 UBIQUITIN-PROTEIN LIGASE RAD18"/>
    <property type="match status" value="1"/>
</dbReference>
<feature type="transmembrane region" description="Helical" evidence="5">
    <location>
        <begin position="146"/>
        <end position="166"/>
    </location>
</feature>
<keyword evidence="2 4" id="KW-0863">Zinc-finger</keyword>
<keyword evidence="5" id="KW-1133">Transmembrane helix</keyword>
<dbReference type="Gene3D" id="3.30.40.10">
    <property type="entry name" value="Zinc/RING finger domain, C3HC4 (zinc finger)"/>
    <property type="match status" value="1"/>
</dbReference>
<protein>
    <recommendedName>
        <fullName evidence="6">RING-type domain-containing protein</fullName>
    </recommendedName>
</protein>
<dbReference type="EMBL" id="JAUCMV010000002">
    <property type="protein sequence ID" value="KAK0418881.1"/>
    <property type="molecule type" value="Genomic_DNA"/>
</dbReference>
<comment type="caution">
    <text evidence="7">The sequence shown here is derived from an EMBL/GenBank/DDBJ whole genome shotgun (WGS) entry which is preliminary data.</text>
</comment>
<evidence type="ECO:0000256" key="2">
    <source>
        <dbReference type="ARBA" id="ARBA00022771"/>
    </source>
</evidence>
<keyword evidence="5" id="KW-0812">Transmembrane</keyword>
<dbReference type="InterPro" id="IPR039577">
    <property type="entry name" value="Rad18"/>
</dbReference>
<gene>
    <name evidence="7" type="ORF">QR680_013826</name>
</gene>
<sequence>MSENKNINPYSHTVSRGHVHQEYHEEIDEPDTVVVRADALKCPTCFEFFRDSPVMLACGHSFCQRCMTKLTEIRVTRVVRCPMCRQECSGAAKNYAVGQIVDSTDSHVERLSPSQAAQNLKFKNEQLREENSHLRSMQKEEETSPWVTGAIGAVVGAIGVGLVWALSSGSNKRRNRND</sequence>
<keyword evidence="5" id="KW-0472">Membrane</keyword>
<dbReference type="GO" id="GO:0003697">
    <property type="term" value="F:single-stranded DNA binding"/>
    <property type="evidence" value="ECO:0007669"/>
    <property type="project" value="InterPro"/>
</dbReference>
<evidence type="ECO:0000256" key="3">
    <source>
        <dbReference type="ARBA" id="ARBA00022833"/>
    </source>
</evidence>
<dbReference type="GO" id="GO:0006513">
    <property type="term" value="P:protein monoubiquitination"/>
    <property type="evidence" value="ECO:0007669"/>
    <property type="project" value="InterPro"/>
</dbReference>
<dbReference type="GO" id="GO:0006301">
    <property type="term" value="P:DNA damage tolerance"/>
    <property type="evidence" value="ECO:0007669"/>
    <property type="project" value="InterPro"/>
</dbReference>
<dbReference type="PROSITE" id="PS00518">
    <property type="entry name" value="ZF_RING_1"/>
    <property type="match status" value="1"/>
</dbReference>
<dbReference type="AlphaFoldDB" id="A0AA39I6T9"/>
<proteinExistence type="predicted"/>
<keyword evidence="1" id="KW-0479">Metal-binding</keyword>
<dbReference type="GO" id="GO:0061630">
    <property type="term" value="F:ubiquitin protein ligase activity"/>
    <property type="evidence" value="ECO:0007669"/>
    <property type="project" value="InterPro"/>
</dbReference>
<keyword evidence="8" id="KW-1185">Reference proteome</keyword>
<dbReference type="SMART" id="SM00184">
    <property type="entry name" value="RING"/>
    <property type="match status" value="1"/>
</dbReference>
<dbReference type="GO" id="GO:0097505">
    <property type="term" value="C:Rad6-Rad18 complex"/>
    <property type="evidence" value="ECO:0007669"/>
    <property type="project" value="TreeGrafter"/>
</dbReference>
<dbReference type="GO" id="GO:0005634">
    <property type="term" value="C:nucleus"/>
    <property type="evidence" value="ECO:0007669"/>
    <property type="project" value="TreeGrafter"/>
</dbReference>
<evidence type="ECO:0000259" key="6">
    <source>
        <dbReference type="PROSITE" id="PS50089"/>
    </source>
</evidence>
<dbReference type="SUPFAM" id="SSF57850">
    <property type="entry name" value="RING/U-box"/>
    <property type="match status" value="1"/>
</dbReference>
<dbReference type="Proteomes" id="UP001175271">
    <property type="component" value="Unassembled WGS sequence"/>
</dbReference>
<evidence type="ECO:0000313" key="8">
    <source>
        <dbReference type="Proteomes" id="UP001175271"/>
    </source>
</evidence>
<dbReference type="PANTHER" id="PTHR14134">
    <property type="entry name" value="E3 UBIQUITIN-PROTEIN LIGASE RAD18"/>
    <property type="match status" value="1"/>
</dbReference>
<dbReference type="GO" id="GO:0008270">
    <property type="term" value="F:zinc ion binding"/>
    <property type="evidence" value="ECO:0007669"/>
    <property type="project" value="UniProtKB-KW"/>
</dbReference>
<evidence type="ECO:0000256" key="1">
    <source>
        <dbReference type="ARBA" id="ARBA00022723"/>
    </source>
</evidence>
<accession>A0AA39I6T9</accession>
<name>A0AA39I6T9_9BILA</name>
<dbReference type="InterPro" id="IPR013083">
    <property type="entry name" value="Znf_RING/FYVE/PHD"/>
</dbReference>